<name>A0A1M4YD79_9FIRM</name>
<protein>
    <recommendedName>
        <fullName evidence="7 8">Ribonuclease P protein component</fullName>
        <shortName evidence="7">RNase P protein</shortName>
        <shortName evidence="7">RNaseP protein</shortName>
        <ecNumber evidence="7 8">3.1.26.5</ecNumber>
    </recommendedName>
    <alternativeName>
        <fullName evidence="7">Protein C5</fullName>
    </alternativeName>
</protein>
<dbReference type="NCBIfam" id="TIGR00188">
    <property type="entry name" value="rnpA"/>
    <property type="match status" value="1"/>
</dbReference>
<dbReference type="PANTHER" id="PTHR33992">
    <property type="entry name" value="RIBONUCLEASE P PROTEIN COMPONENT"/>
    <property type="match status" value="1"/>
</dbReference>
<dbReference type="PANTHER" id="PTHR33992:SF1">
    <property type="entry name" value="RIBONUCLEASE P PROTEIN COMPONENT"/>
    <property type="match status" value="1"/>
</dbReference>
<dbReference type="Proteomes" id="UP000184404">
    <property type="component" value="Unassembled WGS sequence"/>
</dbReference>
<keyword evidence="4 7" id="KW-0255">Endonuclease</keyword>
<keyword evidence="2 7" id="KW-0819">tRNA processing</keyword>
<evidence type="ECO:0000256" key="6">
    <source>
        <dbReference type="ARBA" id="ARBA00022884"/>
    </source>
</evidence>
<reference evidence="9 10" key="1">
    <citation type="submission" date="2016-11" db="EMBL/GenBank/DDBJ databases">
        <authorList>
            <person name="Jaros S."/>
            <person name="Januszkiewicz K."/>
            <person name="Wedrychowicz H."/>
        </authorList>
    </citation>
    <scope>NUCLEOTIDE SEQUENCE [LARGE SCALE GENOMIC DNA]</scope>
    <source>
        <strain evidence="9 10">DSM 10502</strain>
    </source>
</reference>
<evidence type="ECO:0000313" key="10">
    <source>
        <dbReference type="Proteomes" id="UP000184404"/>
    </source>
</evidence>
<gene>
    <name evidence="7" type="primary">rnpA</name>
    <name evidence="9" type="ORF">SAMN02745190_01712</name>
</gene>
<evidence type="ECO:0000256" key="1">
    <source>
        <dbReference type="ARBA" id="ARBA00002663"/>
    </source>
</evidence>
<dbReference type="InterPro" id="IPR020539">
    <property type="entry name" value="RNase_P_CS"/>
</dbReference>
<evidence type="ECO:0000256" key="2">
    <source>
        <dbReference type="ARBA" id="ARBA00022694"/>
    </source>
</evidence>
<evidence type="ECO:0000256" key="8">
    <source>
        <dbReference type="NCBIfam" id="TIGR00188"/>
    </source>
</evidence>
<dbReference type="PROSITE" id="PS00648">
    <property type="entry name" value="RIBONUCLEASE_P"/>
    <property type="match status" value="1"/>
</dbReference>
<dbReference type="STRING" id="1123243.SAMN02745190_01712"/>
<organism evidence="9 10">
    <name type="scientific">Schwartzia succinivorans DSM 10502</name>
    <dbReference type="NCBI Taxonomy" id="1123243"/>
    <lineage>
        <taxon>Bacteria</taxon>
        <taxon>Bacillati</taxon>
        <taxon>Bacillota</taxon>
        <taxon>Negativicutes</taxon>
        <taxon>Selenomonadales</taxon>
        <taxon>Selenomonadaceae</taxon>
        <taxon>Schwartzia</taxon>
    </lineage>
</organism>
<dbReference type="GO" id="GO:0042781">
    <property type="term" value="F:3'-tRNA processing endoribonuclease activity"/>
    <property type="evidence" value="ECO:0007669"/>
    <property type="project" value="TreeGrafter"/>
</dbReference>
<comment type="similarity">
    <text evidence="7">Belongs to the RnpA family.</text>
</comment>
<dbReference type="OrthoDB" id="9810867at2"/>
<comment type="subunit">
    <text evidence="7">Consists of a catalytic RNA component (M1 or rnpB) and a protein subunit.</text>
</comment>
<dbReference type="RefSeq" id="WP_072935807.1">
    <property type="nucleotide sequence ID" value="NZ_FQUG01000006.1"/>
</dbReference>
<dbReference type="HAMAP" id="MF_00227">
    <property type="entry name" value="RNase_P"/>
    <property type="match status" value="1"/>
</dbReference>
<evidence type="ECO:0000313" key="9">
    <source>
        <dbReference type="EMBL" id="SHF03715.1"/>
    </source>
</evidence>
<comment type="catalytic activity">
    <reaction evidence="7">
        <text>Endonucleolytic cleavage of RNA, removing 5'-extranucleotides from tRNA precursor.</text>
        <dbReference type="EC" id="3.1.26.5"/>
    </reaction>
</comment>
<dbReference type="InterPro" id="IPR020568">
    <property type="entry name" value="Ribosomal_Su5_D2-typ_SF"/>
</dbReference>
<dbReference type="EMBL" id="FQUG01000006">
    <property type="protein sequence ID" value="SHF03715.1"/>
    <property type="molecule type" value="Genomic_DNA"/>
</dbReference>
<evidence type="ECO:0000256" key="5">
    <source>
        <dbReference type="ARBA" id="ARBA00022801"/>
    </source>
</evidence>
<keyword evidence="5 7" id="KW-0378">Hydrolase</keyword>
<dbReference type="GO" id="GO:0000049">
    <property type="term" value="F:tRNA binding"/>
    <property type="evidence" value="ECO:0007669"/>
    <property type="project" value="UniProtKB-UniRule"/>
</dbReference>
<dbReference type="InterPro" id="IPR014721">
    <property type="entry name" value="Ribsml_uS5_D2-typ_fold_subgr"/>
</dbReference>
<dbReference type="GO" id="GO:0004526">
    <property type="term" value="F:ribonuclease P activity"/>
    <property type="evidence" value="ECO:0007669"/>
    <property type="project" value="UniProtKB-UniRule"/>
</dbReference>
<dbReference type="InterPro" id="IPR000100">
    <property type="entry name" value="RNase_P"/>
</dbReference>
<dbReference type="EC" id="3.1.26.5" evidence="7 8"/>
<dbReference type="GO" id="GO:0001682">
    <property type="term" value="P:tRNA 5'-leader removal"/>
    <property type="evidence" value="ECO:0007669"/>
    <property type="project" value="UniProtKB-UniRule"/>
</dbReference>
<evidence type="ECO:0000256" key="4">
    <source>
        <dbReference type="ARBA" id="ARBA00022759"/>
    </source>
</evidence>
<keyword evidence="3 7" id="KW-0540">Nuclease</keyword>
<dbReference type="GO" id="GO:0030677">
    <property type="term" value="C:ribonuclease P complex"/>
    <property type="evidence" value="ECO:0007669"/>
    <property type="project" value="TreeGrafter"/>
</dbReference>
<evidence type="ECO:0000256" key="3">
    <source>
        <dbReference type="ARBA" id="ARBA00022722"/>
    </source>
</evidence>
<evidence type="ECO:0000256" key="7">
    <source>
        <dbReference type="HAMAP-Rule" id="MF_00227"/>
    </source>
</evidence>
<dbReference type="AlphaFoldDB" id="A0A1M4YD79"/>
<sequence>MLKLPKRRILRNKRMFQEVYKKGRSWANRYLVLYVFPAIGLERKAGFAAGKKLGNAVTRNRMKRLMRESYRKNQLILKDEIWLLLVARKPAVAVKQPVMEKAFLDLGRKADIIRQEAE</sequence>
<comment type="function">
    <text evidence="1 7">RNaseP catalyzes the removal of the 5'-leader sequence from pre-tRNA to produce the mature 5'-terminus. It can also cleave other RNA substrates such as 4.5S RNA. The protein component plays an auxiliary but essential role in vivo by binding to the 5'-leader sequence and broadening the substrate specificity of the ribozyme.</text>
</comment>
<proteinExistence type="inferred from homology"/>
<dbReference type="Pfam" id="PF00825">
    <property type="entry name" value="Ribonuclease_P"/>
    <property type="match status" value="1"/>
</dbReference>
<dbReference type="Gene3D" id="3.30.230.10">
    <property type="match status" value="1"/>
</dbReference>
<accession>A0A1M4YD79</accession>
<keyword evidence="6 7" id="KW-0694">RNA-binding</keyword>
<dbReference type="SUPFAM" id="SSF54211">
    <property type="entry name" value="Ribosomal protein S5 domain 2-like"/>
    <property type="match status" value="1"/>
</dbReference>
<keyword evidence="10" id="KW-1185">Reference proteome</keyword>